<feature type="transmembrane region" description="Helical" evidence="5">
    <location>
        <begin position="35"/>
        <end position="56"/>
    </location>
</feature>
<dbReference type="InterPro" id="IPR036890">
    <property type="entry name" value="HATPase_C_sf"/>
</dbReference>
<keyword evidence="5" id="KW-1133">Transmembrane helix</keyword>
<dbReference type="SUPFAM" id="SSF55874">
    <property type="entry name" value="ATPase domain of HSP90 chaperone/DNA topoisomerase II/histidine kinase"/>
    <property type="match status" value="1"/>
</dbReference>
<keyword evidence="7" id="KW-0067">ATP-binding</keyword>
<evidence type="ECO:0000313" key="8">
    <source>
        <dbReference type="Proteomes" id="UP000248783"/>
    </source>
</evidence>
<keyword evidence="5" id="KW-0472">Membrane</keyword>
<name>A0A2W5WXZ2_9MICO</name>
<dbReference type="InterPro" id="IPR003594">
    <property type="entry name" value="HATPase_dom"/>
</dbReference>
<keyword evidence="8" id="KW-1185">Reference proteome</keyword>
<evidence type="ECO:0000256" key="1">
    <source>
        <dbReference type="ARBA" id="ARBA00022679"/>
    </source>
</evidence>
<evidence type="ECO:0000256" key="5">
    <source>
        <dbReference type="SAM" id="Phobius"/>
    </source>
</evidence>
<feature type="compositionally biased region" description="Basic residues" evidence="4">
    <location>
        <begin position="362"/>
        <end position="374"/>
    </location>
</feature>
<reference evidence="7 8" key="1">
    <citation type="submission" date="2018-06" db="EMBL/GenBank/DDBJ databases">
        <title>Whole genome sequencing of a novel hydrocarbon degrading bacterial strain, PW21 isolated from oil contaminated produced water sample.</title>
        <authorList>
            <person name="Nagkirti P."/>
            <person name="Shaikh A."/>
            <person name="Gowdaman V."/>
            <person name="Engineer A.E."/>
            <person name="Dagar S."/>
            <person name="Dhakephalkar P.K."/>
        </authorList>
    </citation>
    <scope>NUCLEOTIDE SEQUENCE [LARGE SCALE GENOMIC DNA]</scope>
    <source>
        <strain evidence="7 8">PW21</strain>
    </source>
</reference>
<sequence>MSPRSSLYLACWVVAAVTALVVSGVALVTRRPLSTPVVSVDVLIAVGVLALSAWVVAPDHRVGTWVAFQTGYALSVVITATTVRSLTVVAWGLPAALGAYLFQVSEVSGSALGTTVAGNLLTFVVYAVLCRLVLTFVRRVGEDADQARARAAELARREEQRRAQVVMHNGAAVLRLLTEPDLPPAARSALVDQAMVELEQMRSYLRPAPAPVPGDDVAGTVRLADSLAATCARFPDLRVERVPGPGADVEVDAVRAHAVARALDSLLLNVREHAGADHVVVHLEADAARTWTLTVHDDGAGFDPAAVTAGVGLREVVVGELTRHGMDVTVDSRPGEGTTVTVRGTATAPAPAPAPTPAGRARTPRQPHAGRRLR</sequence>
<keyword evidence="3" id="KW-0902">Two-component regulatory system</keyword>
<dbReference type="Proteomes" id="UP000248783">
    <property type="component" value="Unassembled WGS sequence"/>
</dbReference>
<evidence type="ECO:0000313" key="7">
    <source>
        <dbReference type="EMBL" id="PZR52675.1"/>
    </source>
</evidence>
<dbReference type="Pfam" id="PF02518">
    <property type="entry name" value="HATPase_c"/>
    <property type="match status" value="1"/>
</dbReference>
<keyword evidence="2" id="KW-0418">Kinase</keyword>
<dbReference type="GO" id="GO:0016301">
    <property type="term" value="F:kinase activity"/>
    <property type="evidence" value="ECO:0007669"/>
    <property type="project" value="UniProtKB-KW"/>
</dbReference>
<protein>
    <submittedName>
        <fullName evidence="7">ATP-binding protein</fullName>
    </submittedName>
</protein>
<keyword evidence="5" id="KW-0812">Transmembrane</keyword>
<gene>
    <name evidence="7" type="ORF">DNL40_10760</name>
</gene>
<dbReference type="EMBL" id="QKWH01000008">
    <property type="protein sequence ID" value="PZR52675.1"/>
    <property type="molecule type" value="Genomic_DNA"/>
</dbReference>
<evidence type="ECO:0000256" key="3">
    <source>
        <dbReference type="ARBA" id="ARBA00023012"/>
    </source>
</evidence>
<evidence type="ECO:0000256" key="2">
    <source>
        <dbReference type="ARBA" id="ARBA00022777"/>
    </source>
</evidence>
<feature type="compositionally biased region" description="Low complexity" evidence="4">
    <location>
        <begin position="335"/>
        <end position="349"/>
    </location>
</feature>
<dbReference type="InterPro" id="IPR050482">
    <property type="entry name" value="Sensor_HK_TwoCompSys"/>
</dbReference>
<dbReference type="PANTHER" id="PTHR24421">
    <property type="entry name" value="NITRATE/NITRITE SENSOR PROTEIN NARX-RELATED"/>
    <property type="match status" value="1"/>
</dbReference>
<feature type="transmembrane region" description="Helical" evidence="5">
    <location>
        <begin position="6"/>
        <end position="28"/>
    </location>
</feature>
<evidence type="ECO:0000256" key="4">
    <source>
        <dbReference type="SAM" id="MobiDB-lite"/>
    </source>
</evidence>
<keyword evidence="1" id="KW-0808">Transferase</keyword>
<dbReference type="AlphaFoldDB" id="A0A2W5WXZ2"/>
<feature type="domain" description="Histidine kinase/HSP90-like ATPase" evidence="6">
    <location>
        <begin position="258"/>
        <end position="343"/>
    </location>
</feature>
<feature type="region of interest" description="Disordered" evidence="4">
    <location>
        <begin position="332"/>
        <end position="374"/>
    </location>
</feature>
<accession>A0A2W5WXZ2</accession>
<dbReference type="GO" id="GO:0000160">
    <property type="term" value="P:phosphorelay signal transduction system"/>
    <property type="evidence" value="ECO:0007669"/>
    <property type="project" value="UniProtKB-KW"/>
</dbReference>
<organism evidence="7 8">
    <name type="scientific">Xylanimonas oleitrophica</name>
    <dbReference type="NCBI Taxonomy" id="2607479"/>
    <lineage>
        <taxon>Bacteria</taxon>
        <taxon>Bacillati</taxon>
        <taxon>Actinomycetota</taxon>
        <taxon>Actinomycetes</taxon>
        <taxon>Micrococcales</taxon>
        <taxon>Promicromonosporaceae</taxon>
        <taxon>Xylanimonas</taxon>
    </lineage>
</organism>
<keyword evidence="7" id="KW-0547">Nucleotide-binding</keyword>
<comment type="caution">
    <text evidence="7">The sequence shown here is derived from an EMBL/GenBank/DDBJ whole genome shotgun (WGS) entry which is preliminary data.</text>
</comment>
<proteinExistence type="predicted"/>
<feature type="transmembrane region" description="Helical" evidence="5">
    <location>
        <begin position="111"/>
        <end position="134"/>
    </location>
</feature>
<evidence type="ECO:0000259" key="6">
    <source>
        <dbReference type="Pfam" id="PF02518"/>
    </source>
</evidence>
<dbReference type="Gene3D" id="3.30.565.10">
    <property type="entry name" value="Histidine kinase-like ATPase, C-terminal domain"/>
    <property type="match status" value="1"/>
</dbReference>
<dbReference type="GO" id="GO:0005524">
    <property type="term" value="F:ATP binding"/>
    <property type="evidence" value="ECO:0007669"/>
    <property type="project" value="UniProtKB-KW"/>
</dbReference>